<keyword evidence="1" id="KW-0812">Transmembrane</keyword>
<feature type="transmembrane region" description="Helical" evidence="1">
    <location>
        <begin position="107"/>
        <end position="132"/>
    </location>
</feature>
<feature type="transmembrane region" description="Helical" evidence="1">
    <location>
        <begin position="237"/>
        <end position="254"/>
    </location>
</feature>
<dbReference type="NCBIfam" id="TIGR04370">
    <property type="entry name" value="glyco_rpt_poly"/>
    <property type="match status" value="1"/>
</dbReference>
<feature type="transmembrane region" description="Helical" evidence="1">
    <location>
        <begin position="180"/>
        <end position="198"/>
    </location>
</feature>
<evidence type="ECO:0000313" key="3">
    <source>
        <dbReference type="Proteomes" id="UP000283684"/>
    </source>
</evidence>
<dbReference type="AlphaFoldDB" id="A0A413NLT4"/>
<evidence type="ECO:0000256" key="1">
    <source>
        <dbReference type="SAM" id="Phobius"/>
    </source>
</evidence>
<comment type="caution">
    <text evidence="2">The sequence shown here is derived from an EMBL/GenBank/DDBJ whole genome shotgun (WGS) entry which is preliminary data.</text>
</comment>
<feature type="transmembrane region" description="Helical" evidence="1">
    <location>
        <begin position="369"/>
        <end position="388"/>
    </location>
</feature>
<keyword evidence="1" id="KW-0472">Membrane</keyword>
<evidence type="ECO:0000313" key="2">
    <source>
        <dbReference type="EMBL" id="RGZ49519.1"/>
    </source>
</evidence>
<proteinExistence type="predicted"/>
<dbReference type="Proteomes" id="UP000283684">
    <property type="component" value="Unassembled WGS sequence"/>
</dbReference>
<reference evidence="2 3" key="1">
    <citation type="submission" date="2018-08" db="EMBL/GenBank/DDBJ databases">
        <title>A genome reference for cultivated species of the human gut microbiota.</title>
        <authorList>
            <person name="Zou Y."/>
            <person name="Xue W."/>
            <person name="Luo G."/>
        </authorList>
    </citation>
    <scope>NUCLEOTIDE SEQUENCE [LARGE SCALE GENOMIC DNA]</scope>
    <source>
        <strain evidence="2 3">AM50-4</strain>
    </source>
</reference>
<feature type="transmembrane region" description="Helical" evidence="1">
    <location>
        <begin position="424"/>
        <end position="442"/>
    </location>
</feature>
<keyword evidence="1" id="KW-1133">Transmembrane helix</keyword>
<accession>A0A413NLT4</accession>
<feature type="transmembrane region" description="Helical" evidence="1">
    <location>
        <begin position="153"/>
        <end position="174"/>
    </location>
</feature>
<feature type="transmembrane region" description="Helical" evidence="1">
    <location>
        <begin position="28"/>
        <end position="44"/>
    </location>
</feature>
<feature type="transmembrane region" description="Helical" evidence="1">
    <location>
        <begin position="400"/>
        <end position="418"/>
    </location>
</feature>
<dbReference type="EMBL" id="QSEE01000006">
    <property type="protein sequence ID" value="RGZ49519.1"/>
    <property type="molecule type" value="Genomic_DNA"/>
</dbReference>
<gene>
    <name evidence="2" type="ORF">DW988_07965</name>
</gene>
<sequence>MIFTISFILLFLLLCINKFCCKDKMCNIIINIHSVWWVLLIFLSKLNLYSLNDVSTYTYSLIISYIISINIGYLVANSFFKEDNVCLVGKCIVKNLAYYTNNVKMNLLLIVMIIVSSTILHRFIGIILMSSFSDAHFARLSTELFGSPLMMILYNNLIIPFSLFSMILFCFLLLKQNYNFCFFLLCVFISIVFALDLVKHDINAVITVVFYQLIMYKVDLRSLVGEYKSNFIIVKKLMGLGTFLIFITLLFSASRETGDFTAVFFNLEESFNNFMNETVIYMVGPFRALDYAVHNPPFLEHLGGITYGNSSIMGIDKLFDWIFSLVGIEYNSSYEQIGETLQEAKISINNEKGYFNFAFSSILYYYLDFRFVGVIIIPFFVGFILRFLIHKFNKYPSVPIFALIIFILMCCIMGFFNWELSKPGPFAYCLYLIYFHYTFLVCKKIKRKVYK</sequence>
<name>A0A413NLT4_BACUN</name>
<organism evidence="2 3">
    <name type="scientific">Bacteroides uniformis</name>
    <dbReference type="NCBI Taxonomy" id="820"/>
    <lineage>
        <taxon>Bacteria</taxon>
        <taxon>Pseudomonadati</taxon>
        <taxon>Bacteroidota</taxon>
        <taxon>Bacteroidia</taxon>
        <taxon>Bacteroidales</taxon>
        <taxon>Bacteroidaceae</taxon>
        <taxon>Bacteroides</taxon>
    </lineage>
</organism>
<protein>
    <submittedName>
        <fullName evidence="2">Oligosaccharide repeat unit polymerase</fullName>
    </submittedName>
</protein>
<feature type="transmembrane region" description="Helical" evidence="1">
    <location>
        <begin position="56"/>
        <end position="75"/>
    </location>
</feature>